<evidence type="ECO:0000313" key="1">
    <source>
        <dbReference type="EMBL" id="MBB5430078.1"/>
    </source>
</evidence>
<evidence type="ECO:0000313" key="2">
    <source>
        <dbReference type="Proteomes" id="UP000572635"/>
    </source>
</evidence>
<proteinExistence type="predicted"/>
<reference evidence="1 2" key="1">
    <citation type="submission" date="2020-08" db="EMBL/GenBank/DDBJ databases">
        <title>Sequencing the genomes of 1000 actinobacteria strains.</title>
        <authorList>
            <person name="Klenk H.-P."/>
        </authorList>
    </citation>
    <scope>NUCLEOTIDE SEQUENCE [LARGE SCALE GENOMIC DNA]</scope>
    <source>
        <strain evidence="1 2">DSM 44551</strain>
    </source>
</reference>
<dbReference type="EMBL" id="JACHDB010000001">
    <property type="protein sequence ID" value="MBB5430078.1"/>
    <property type="molecule type" value="Genomic_DNA"/>
</dbReference>
<gene>
    <name evidence="1" type="ORF">HDA36_000162</name>
</gene>
<name>A0A7W8QGL4_9ACTN</name>
<dbReference type="Proteomes" id="UP000572635">
    <property type="component" value="Unassembled WGS sequence"/>
</dbReference>
<accession>A0A7W8QGL4</accession>
<protein>
    <submittedName>
        <fullName evidence="1">Uncharacterized protein</fullName>
    </submittedName>
</protein>
<dbReference type="AlphaFoldDB" id="A0A7W8QGL4"/>
<keyword evidence="2" id="KW-1185">Reference proteome</keyword>
<dbReference type="RefSeq" id="WP_184387684.1">
    <property type="nucleotide sequence ID" value="NZ_BAAAJD010000107.1"/>
</dbReference>
<organism evidence="1 2">
    <name type="scientific">Nocardiopsis composta</name>
    <dbReference type="NCBI Taxonomy" id="157465"/>
    <lineage>
        <taxon>Bacteria</taxon>
        <taxon>Bacillati</taxon>
        <taxon>Actinomycetota</taxon>
        <taxon>Actinomycetes</taxon>
        <taxon>Streptosporangiales</taxon>
        <taxon>Nocardiopsidaceae</taxon>
        <taxon>Nocardiopsis</taxon>
    </lineage>
</organism>
<comment type="caution">
    <text evidence="1">The sequence shown here is derived from an EMBL/GenBank/DDBJ whole genome shotgun (WGS) entry which is preliminary data.</text>
</comment>
<sequence length="93" mass="10495">MNAAEGRWGILIEESAGGYRGRMVNDPEDAPVYPTRDVARQAAHATAREYLPGHPSAPRWRTVLRRSPDEYTVILKGMIETHHYHVSVVELLT</sequence>